<comment type="caution">
    <text evidence="2">The sequence shown here is derived from an EMBL/GenBank/DDBJ whole genome shotgun (WGS) entry which is preliminary data.</text>
</comment>
<evidence type="ECO:0000256" key="1">
    <source>
        <dbReference type="SAM" id="Phobius"/>
    </source>
</evidence>
<accession>A0A0Q9YJL2</accession>
<name>A0A0Q9YJL2_9GAMM</name>
<dbReference type="AlphaFoldDB" id="A0A0Q9YJL2"/>
<feature type="transmembrane region" description="Helical" evidence="1">
    <location>
        <begin position="87"/>
        <end position="106"/>
    </location>
</feature>
<keyword evidence="1" id="KW-0472">Membrane</keyword>
<keyword evidence="1" id="KW-1133">Transmembrane helix</keyword>
<dbReference type="PATRIC" id="fig|1590043.3.peg.2304"/>
<dbReference type="EMBL" id="LKAJ02000001">
    <property type="protein sequence ID" value="MCS5710646.1"/>
    <property type="molecule type" value="Genomic_DNA"/>
</dbReference>
<sequence length="316" mass="34061">MKVTLDLEQLLADKHLTQQEYEKLKMLANQSTGSLAFNILIGFGVIAVSGAALALVPTPVTAIIIGAFVLIGGIALLKTGVAQWKLLAQICILVGALMLGGGILIADNGNPRSFIAITAIYIISAIFAQSGLLTTLAVLSIGPILGANSGYMHATYMISVQEPLLSIVVFSVIGIGFYWVSQQIIQAKIIPLVYSQLAIIAARTSLFMVNLGFWIGSLWGDKFSEHLAKPIEISDVTFAVVWAIALIATGAWAWHEKRRWVLNVVAIFGAIHFYTQWFEHLNASAGTVLLAGIMALVFAVMLKQINTLMAQQKQNP</sequence>
<evidence type="ECO:0008006" key="5">
    <source>
        <dbReference type="Google" id="ProtNLM"/>
    </source>
</evidence>
<feature type="transmembrane region" description="Helical" evidence="1">
    <location>
        <begin position="35"/>
        <end position="56"/>
    </location>
</feature>
<feature type="transmembrane region" description="Helical" evidence="1">
    <location>
        <begin position="164"/>
        <end position="180"/>
    </location>
</feature>
<feature type="transmembrane region" description="Helical" evidence="1">
    <location>
        <begin position="260"/>
        <end position="277"/>
    </location>
</feature>
<proteinExistence type="predicted"/>
<evidence type="ECO:0000313" key="2">
    <source>
        <dbReference type="EMBL" id="KRG20768.1"/>
    </source>
</evidence>
<reference evidence="3" key="2">
    <citation type="journal article" date="2016" name="Genome Announc.">
        <title>Draft Genome Sequences of Two Novel Amoeba-Resistant Intranuclear Bacteria, 'Candidatus Berkiella cookevillensis' and 'Candidatus Berkiella aquae'.</title>
        <authorList>
            <person name="Mehari Y.T."/>
            <person name="Arivett B.A."/>
            <person name="Farone A.L."/>
            <person name="Gunderson J.H."/>
            <person name="Farone M.B."/>
        </authorList>
    </citation>
    <scope>NUCLEOTIDE SEQUENCE</scope>
    <source>
        <strain evidence="3">HT99</strain>
    </source>
</reference>
<feature type="transmembrane region" description="Helical" evidence="1">
    <location>
        <begin position="236"/>
        <end position="253"/>
    </location>
</feature>
<protein>
    <recommendedName>
        <fullName evidence="5">DUF2157 domain-containing protein</fullName>
    </recommendedName>
</protein>
<feature type="transmembrane region" description="Helical" evidence="1">
    <location>
        <begin position="118"/>
        <end position="144"/>
    </location>
</feature>
<feature type="transmembrane region" description="Helical" evidence="1">
    <location>
        <begin position="63"/>
        <end position="81"/>
    </location>
</feature>
<reference evidence="2" key="1">
    <citation type="submission" date="2015-09" db="EMBL/GenBank/DDBJ databases">
        <title>Draft Genome Sequences of Two Novel Amoeba-resistant Intranuclear Bacteria, Candidatus Berkiella cookevillensis and Candidatus Berkiella aquae.</title>
        <authorList>
            <person name="Mehari Y.T."/>
            <person name="Arivett B.A."/>
            <person name="Farone A.L."/>
            <person name="Gunderson J.H."/>
            <person name="Farone M.B."/>
        </authorList>
    </citation>
    <scope>NUCLEOTIDE SEQUENCE [LARGE SCALE GENOMIC DNA]</scope>
    <source>
        <strain evidence="2">HT99</strain>
    </source>
</reference>
<evidence type="ECO:0000313" key="3">
    <source>
        <dbReference type="EMBL" id="MCS5710646.1"/>
    </source>
</evidence>
<feature type="transmembrane region" description="Helical" evidence="1">
    <location>
        <begin position="192"/>
        <end position="216"/>
    </location>
</feature>
<dbReference type="Proteomes" id="UP000051497">
    <property type="component" value="Unassembled WGS sequence"/>
</dbReference>
<organism evidence="2">
    <name type="scientific">Candidatus Berkiella aquae</name>
    <dbReference type="NCBI Taxonomy" id="295108"/>
    <lineage>
        <taxon>Bacteria</taxon>
        <taxon>Pseudomonadati</taxon>
        <taxon>Pseudomonadota</taxon>
        <taxon>Gammaproteobacteria</taxon>
        <taxon>Candidatus Berkiellales</taxon>
        <taxon>Candidatus Berkiellaceae</taxon>
        <taxon>Candidatus Berkiella</taxon>
    </lineage>
</organism>
<gene>
    <name evidence="3" type="ORF">HT99x_004330</name>
    <name evidence="2" type="ORF">HT99x_02257</name>
</gene>
<evidence type="ECO:0000313" key="4">
    <source>
        <dbReference type="Proteomes" id="UP000051497"/>
    </source>
</evidence>
<reference evidence="3" key="3">
    <citation type="submission" date="2021-06" db="EMBL/GenBank/DDBJ databases">
        <title>Genomic Description and Analysis of Intracellular Bacteria, Candidatus Berkiella cookevillensis and Candidatus Berkiella aquae.</title>
        <authorList>
            <person name="Kidane D.T."/>
            <person name="Mehari Y.T."/>
            <person name="Rice F.C."/>
            <person name="Arivett B.A."/>
            <person name="Farone A.L."/>
            <person name="Berk S.G."/>
            <person name="Farone M.B."/>
        </authorList>
    </citation>
    <scope>NUCLEOTIDE SEQUENCE</scope>
    <source>
        <strain evidence="3">HT99</strain>
    </source>
</reference>
<dbReference type="OrthoDB" id="7264924at2"/>
<dbReference type="EMBL" id="LKAJ01000009">
    <property type="protein sequence ID" value="KRG20768.1"/>
    <property type="molecule type" value="Genomic_DNA"/>
</dbReference>
<feature type="transmembrane region" description="Helical" evidence="1">
    <location>
        <begin position="283"/>
        <end position="302"/>
    </location>
</feature>
<dbReference type="RefSeq" id="WP_075066870.1">
    <property type="nucleotide sequence ID" value="NZ_LKAJ02000001.1"/>
</dbReference>
<keyword evidence="1" id="KW-0812">Transmembrane</keyword>
<keyword evidence="4" id="KW-1185">Reference proteome</keyword>